<evidence type="ECO:0000256" key="4">
    <source>
        <dbReference type="SAM" id="MobiDB-lite"/>
    </source>
</evidence>
<accession>A0ABD0KX10</accession>
<reference evidence="6 7" key="1">
    <citation type="journal article" date="2023" name="Sci. Data">
        <title>Genome assembly of the Korean intertidal mud-creeper Batillaria attramentaria.</title>
        <authorList>
            <person name="Patra A.K."/>
            <person name="Ho P.T."/>
            <person name="Jun S."/>
            <person name="Lee S.J."/>
            <person name="Kim Y."/>
            <person name="Won Y.J."/>
        </authorList>
    </citation>
    <scope>NUCLEOTIDE SEQUENCE [LARGE SCALE GENOMIC DNA]</scope>
    <source>
        <strain evidence="6">Wonlab-2016</strain>
    </source>
</reference>
<dbReference type="InterPro" id="IPR006600">
    <property type="entry name" value="HTH_CenpB_DNA-bd_dom"/>
</dbReference>
<comment type="subcellular location">
    <subcellularLocation>
        <location evidence="1">Nucleus</location>
    </subcellularLocation>
</comment>
<proteinExistence type="predicted"/>
<feature type="compositionally biased region" description="Acidic residues" evidence="4">
    <location>
        <begin position="459"/>
        <end position="468"/>
    </location>
</feature>
<keyword evidence="7" id="KW-1185">Reference proteome</keyword>
<evidence type="ECO:0000313" key="6">
    <source>
        <dbReference type="EMBL" id="KAK7491632.1"/>
    </source>
</evidence>
<sequence length="535" mass="59956">MAQKPKPTTKTLTLEERVEVIKLSDKGLSSRALATQFGVGRTQIQNCVKRKAEVLSDFENNAPCNRKRKLRKTGNEAVNDKCWDWCLDAIARQVPISGPMIQEKALQIARVVGNEEFKASNGWLESFLKRNNLTFGKQCGESGGVDTNTVDNWIDRLPEICEGYAERDIFNVDETGYFYKATTDKTFFRKGQKCAGGKKSKERLTVMLCSNMTGDERERPMVIHRSAKPRCFKNIKTQNLPVIYNSNRKSWMTAALFEDWVRKFDRKMKAQGRRVLLFLDNATVHPKLTGLTNVKLQFFPPNTTSVLQPLDQGIIQALKLKVRRKQLQFIMDEMDKDKTSSGPDLIKNVTVLDAIYWLAAAWRELENSTFSKCFRKAGFPWAVTPTDADAINDAAEGNVADDSGVGLNALSQEVFGCDFSDVADIDADLTVCESRQAEFYLTVTEPVPTSSPPPQAECDSSESETEDVPESRLPTFQESRDAIALLRRVALHAGSTAMLNFVMGCSDELSSINAKNMRQKKLGDYFSVSAPKSQE</sequence>
<dbReference type="GO" id="GO:0003677">
    <property type="term" value="F:DNA binding"/>
    <property type="evidence" value="ECO:0007669"/>
    <property type="project" value="UniProtKB-KW"/>
</dbReference>
<dbReference type="Pfam" id="PF03221">
    <property type="entry name" value="HTH_Tnp_Tc5"/>
    <property type="match status" value="1"/>
</dbReference>
<evidence type="ECO:0000259" key="5">
    <source>
        <dbReference type="PROSITE" id="PS51253"/>
    </source>
</evidence>
<dbReference type="SUPFAM" id="SSF46689">
    <property type="entry name" value="Homeodomain-like"/>
    <property type="match status" value="2"/>
</dbReference>
<dbReference type="InterPro" id="IPR009057">
    <property type="entry name" value="Homeodomain-like_sf"/>
</dbReference>
<dbReference type="Pfam" id="PF03184">
    <property type="entry name" value="DDE_1"/>
    <property type="match status" value="1"/>
</dbReference>
<evidence type="ECO:0000256" key="1">
    <source>
        <dbReference type="ARBA" id="ARBA00004123"/>
    </source>
</evidence>
<dbReference type="InterPro" id="IPR004875">
    <property type="entry name" value="DDE_SF_endonuclease_dom"/>
</dbReference>
<dbReference type="AlphaFoldDB" id="A0ABD0KX10"/>
<comment type="caution">
    <text evidence="6">The sequence shown here is derived from an EMBL/GenBank/DDBJ whole genome shotgun (WGS) entry which is preliminary data.</text>
</comment>
<keyword evidence="3" id="KW-0539">Nucleus</keyword>
<dbReference type="InterPro" id="IPR007889">
    <property type="entry name" value="HTH_Psq"/>
</dbReference>
<keyword evidence="2" id="KW-0238">DNA-binding</keyword>
<dbReference type="GO" id="GO:0005634">
    <property type="term" value="C:nucleus"/>
    <property type="evidence" value="ECO:0007669"/>
    <property type="project" value="UniProtKB-SubCell"/>
</dbReference>
<organism evidence="6 7">
    <name type="scientific">Batillaria attramentaria</name>
    <dbReference type="NCBI Taxonomy" id="370345"/>
    <lineage>
        <taxon>Eukaryota</taxon>
        <taxon>Metazoa</taxon>
        <taxon>Spiralia</taxon>
        <taxon>Lophotrochozoa</taxon>
        <taxon>Mollusca</taxon>
        <taxon>Gastropoda</taxon>
        <taxon>Caenogastropoda</taxon>
        <taxon>Sorbeoconcha</taxon>
        <taxon>Cerithioidea</taxon>
        <taxon>Batillariidae</taxon>
        <taxon>Batillaria</taxon>
    </lineage>
</organism>
<dbReference type="EMBL" id="JACVVK020000112">
    <property type="protein sequence ID" value="KAK7491632.1"/>
    <property type="molecule type" value="Genomic_DNA"/>
</dbReference>
<dbReference type="PANTHER" id="PTHR19303:SF73">
    <property type="entry name" value="PROTEIN PDC2"/>
    <property type="match status" value="1"/>
</dbReference>
<feature type="domain" description="HTH CENPB-type" evidence="5">
    <location>
        <begin position="66"/>
        <end position="137"/>
    </location>
</feature>
<dbReference type="SMART" id="SM00674">
    <property type="entry name" value="CENPB"/>
    <property type="match status" value="1"/>
</dbReference>
<evidence type="ECO:0000256" key="2">
    <source>
        <dbReference type="ARBA" id="ARBA00023125"/>
    </source>
</evidence>
<gene>
    <name evidence="6" type="ORF">BaRGS_00017085</name>
</gene>
<evidence type="ECO:0000256" key="3">
    <source>
        <dbReference type="ARBA" id="ARBA00023242"/>
    </source>
</evidence>
<dbReference type="PROSITE" id="PS51253">
    <property type="entry name" value="HTH_CENPB"/>
    <property type="match status" value="1"/>
</dbReference>
<dbReference type="Gene3D" id="1.10.10.60">
    <property type="entry name" value="Homeodomain-like"/>
    <property type="match status" value="2"/>
</dbReference>
<evidence type="ECO:0000313" key="7">
    <source>
        <dbReference type="Proteomes" id="UP001519460"/>
    </source>
</evidence>
<dbReference type="Pfam" id="PF04218">
    <property type="entry name" value="CENP-B_N"/>
    <property type="match status" value="1"/>
</dbReference>
<dbReference type="Proteomes" id="UP001519460">
    <property type="component" value="Unassembled WGS sequence"/>
</dbReference>
<dbReference type="InterPro" id="IPR050863">
    <property type="entry name" value="CenT-Element_Derived"/>
</dbReference>
<dbReference type="PANTHER" id="PTHR19303">
    <property type="entry name" value="TRANSPOSON"/>
    <property type="match status" value="1"/>
</dbReference>
<feature type="region of interest" description="Disordered" evidence="4">
    <location>
        <begin position="445"/>
        <end position="474"/>
    </location>
</feature>
<protein>
    <recommendedName>
        <fullName evidence="5">HTH CENPB-type domain-containing protein</fullName>
    </recommendedName>
</protein>
<name>A0ABD0KX10_9CAEN</name>